<name>A0A9X2KYZ1_9FLAO</name>
<reference evidence="2" key="1">
    <citation type="submission" date="2022-07" db="EMBL/GenBank/DDBJ databases">
        <title>Gramela sediminis sp. nov., isolated from deep-sea sediment of the Indian Ocean.</title>
        <authorList>
            <person name="Shi H."/>
        </authorList>
    </citation>
    <scope>NUCLEOTIDE SEQUENCE</scope>
    <source>
        <strain evidence="2">GC03-9</strain>
    </source>
</reference>
<protein>
    <submittedName>
        <fullName evidence="2">Uncharacterized protein</fullName>
    </submittedName>
</protein>
<dbReference type="EMBL" id="JANCNS010000003">
    <property type="protein sequence ID" value="MCP9200809.1"/>
    <property type="molecule type" value="Genomic_DNA"/>
</dbReference>
<dbReference type="Proteomes" id="UP001155280">
    <property type="component" value="Unassembled WGS sequence"/>
</dbReference>
<accession>A0A9X2KYZ1</accession>
<gene>
    <name evidence="2" type="ORF">MKO06_12890</name>
</gene>
<evidence type="ECO:0000313" key="2">
    <source>
        <dbReference type="EMBL" id="MCP9200809.1"/>
    </source>
</evidence>
<dbReference type="AlphaFoldDB" id="A0A9X2KYZ1"/>
<comment type="caution">
    <text evidence="2">The sequence shown here is derived from an EMBL/GenBank/DDBJ whole genome shotgun (WGS) entry which is preliminary data.</text>
</comment>
<sequence length="373" mass="44849">MHQKIILTRERLYSLIWEHPLTYFTQKYMVSYNSFKRICERNEVPLPPNGYWSKKKYGKEVEMPELNSLDKESKITLYLRPEGDQRDFGDLTEMDQKILEIEADPKTNFTIPGKLPAKLDLVLKETKKWLHDEIRVPDNLDYYDRYHPGPIRCYVSKKQFSRSLLLFHVLLKNLKVRGHEMIFGRYNSFVKLYGIEIEICISEKNKRIKVPGRYGDEYKSEPTGMLSIQTGQYYYSKTWNDAKYIKLEDKLSAIIAWLEIEAEAERLRKIESKKREEERLEKERLEQERQKLIDSELEIFKELHRNSELWHEANKLRKYLKEFEKHIESTGEITQENIELLEFGKRKADWMDPFKKSEDELFSDIDPFKLLLR</sequence>
<feature type="coiled-coil region" evidence="1">
    <location>
        <begin position="260"/>
        <end position="295"/>
    </location>
</feature>
<proteinExistence type="predicted"/>
<keyword evidence="1" id="KW-0175">Coiled coil</keyword>
<organism evidence="2 3">
    <name type="scientific">Christiangramia oceanisediminis</name>
    <dbReference type="NCBI Taxonomy" id="2920386"/>
    <lineage>
        <taxon>Bacteria</taxon>
        <taxon>Pseudomonadati</taxon>
        <taxon>Bacteroidota</taxon>
        <taxon>Flavobacteriia</taxon>
        <taxon>Flavobacteriales</taxon>
        <taxon>Flavobacteriaceae</taxon>
        <taxon>Christiangramia</taxon>
    </lineage>
</organism>
<dbReference type="RefSeq" id="WP_241552480.1">
    <property type="nucleotide sequence ID" value="NZ_JANCNS010000003.1"/>
</dbReference>
<keyword evidence="3" id="KW-1185">Reference proteome</keyword>
<evidence type="ECO:0000256" key="1">
    <source>
        <dbReference type="SAM" id="Coils"/>
    </source>
</evidence>
<evidence type="ECO:0000313" key="3">
    <source>
        <dbReference type="Proteomes" id="UP001155280"/>
    </source>
</evidence>